<dbReference type="Gene3D" id="1.10.510.10">
    <property type="entry name" value="Transferase(Phosphotransferase) domain 1"/>
    <property type="match status" value="1"/>
</dbReference>
<evidence type="ECO:0000313" key="3">
    <source>
        <dbReference type="Proteomes" id="UP000175669"/>
    </source>
</evidence>
<proteinExistence type="predicted"/>
<dbReference type="InterPro" id="IPR011009">
    <property type="entry name" value="Kinase-like_dom_sf"/>
</dbReference>
<evidence type="ECO:0008006" key="4">
    <source>
        <dbReference type="Google" id="ProtNLM"/>
    </source>
</evidence>
<feature type="region of interest" description="Disordered" evidence="1">
    <location>
        <begin position="1"/>
        <end position="20"/>
    </location>
</feature>
<dbReference type="EMBL" id="MASR01000001">
    <property type="protein sequence ID" value="OFE13061.1"/>
    <property type="molecule type" value="Genomic_DNA"/>
</dbReference>
<dbReference type="InterPro" id="IPR008271">
    <property type="entry name" value="Ser/Thr_kinase_AS"/>
</dbReference>
<dbReference type="AlphaFoldDB" id="A0A1E8CKR8"/>
<organism evidence="2 3">
    <name type="scientific">Pseudohongiella acticola</name>
    <dbReference type="NCBI Taxonomy" id="1524254"/>
    <lineage>
        <taxon>Bacteria</taxon>
        <taxon>Pseudomonadati</taxon>
        <taxon>Pseudomonadota</taxon>
        <taxon>Gammaproteobacteria</taxon>
        <taxon>Pseudomonadales</taxon>
        <taxon>Pseudohongiellaceae</taxon>
        <taxon>Pseudohongiella</taxon>
    </lineage>
</organism>
<reference evidence="3" key="1">
    <citation type="submission" date="2016-07" db="EMBL/GenBank/DDBJ databases">
        <authorList>
            <person name="Florea S."/>
            <person name="Webb J.S."/>
            <person name="Jaromczyk J."/>
            <person name="Schardl C.L."/>
        </authorList>
    </citation>
    <scope>NUCLEOTIDE SEQUENCE [LARGE SCALE GENOMIC DNA]</scope>
    <source>
        <strain evidence="3">KCTC 42131</strain>
    </source>
</reference>
<name>A0A1E8CKR8_9GAMM</name>
<comment type="caution">
    <text evidence="2">The sequence shown here is derived from an EMBL/GenBank/DDBJ whole genome shotgun (WGS) entry which is preliminary data.</text>
</comment>
<sequence>MAAGDIRQEGSSANHPGERARQWRALKPTLFRDSKERVCYREWGRFAVCQRALMSSEVDAFIRDPDSFFYQGTMLKDGDSTTVTAIALDGRTYVVKRYNLRNVWYGIRRLFRPTRAWRCWSSAHMLQTFGVATPTPVLMLERRWGPLRRQAYYVTALTEGPDILQFVGDEPINSARWQQTLERISDLLRTMKIHRFVHGDMKATNFVVTRDALVVLDLDAMREVQGASAFSRYFRRDIRRWLANWQQRPDLLPDLRDAAAAIESGDDVAETGT</sequence>
<evidence type="ECO:0000256" key="1">
    <source>
        <dbReference type="SAM" id="MobiDB-lite"/>
    </source>
</evidence>
<dbReference type="STRING" id="1524254.PHACT_07850"/>
<dbReference type="SUPFAM" id="SSF56112">
    <property type="entry name" value="Protein kinase-like (PK-like)"/>
    <property type="match status" value="1"/>
</dbReference>
<dbReference type="GO" id="GO:0004672">
    <property type="term" value="F:protein kinase activity"/>
    <property type="evidence" value="ECO:0007669"/>
    <property type="project" value="InterPro"/>
</dbReference>
<dbReference type="PROSITE" id="PS00108">
    <property type="entry name" value="PROTEIN_KINASE_ST"/>
    <property type="match status" value="1"/>
</dbReference>
<accession>A0A1E8CKR8</accession>
<protein>
    <recommendedName>
        <fullName evidence="4">Non-specific serine/threonine protein kinase</fullName>
    </recommendedName>
</protein>
<keyword evidence="3" id="KW-1185">Reference proteome</keyword>
<gene>
    <name evidence="2" type="ORF">PHACT_07850</name>
</gene>
<dbReference type="Proteomes" id="UP000175669">
    <property type="component" value="Unassembled WGS sequence"/>
</dbReference>
<evidence type="ECO:0000313" key="2">
    <source>
        <dbReference type="EMBL" id="OFE13061.1"/>
    </source>
</evidence>
<dbReference type="Pfam" id="PF06293">
    <property type="entry name" value="Kdo"/>
    <property type="match status" value="1"/>
</dbReference>